<dbReference type="EMBL" id="FM178379">
    <property type="protein sequence ID" value="CAQ77971.1"/>
    <property type="molecule type" value="Genomic_DNA"/>
</dbReference>
<evidence type="ECO:0000313" key="19">
    <source>
        <dbReference type="EMBL" id="CAQ79144.1"/>
    </source>
</evidence>
<dbReference type="KEGG" id="vsa:VSAL_I0286"/>
<dbReference type="EMBL" id="FM178379">
    <property type="protein sequence ID" value="CAQ77886.1"/>
    <property type="molecule type" value="Genomic_DNA"/>
</dbReference>
<dbReference type="KEGG" id="vsa:VSAL_I2543"/>
<dbReference type="KEGG" id="vsa:VSAL_I1993"/>
<evidence type="ECO:0000313" key="18">
    <source>
        <dbReference type="EMBL" id="CAQ79126.1"/>
    </source>
</evidence>
<dbReference type="KEGG" id="vsa:VSAL_I0917"/>
<dbReference type="EMBL" id="FM178379">
    <property type="protein sequence ID" value="CAQ78129.1"/>
    <property type="molecule type" value="Genomic_DNA"/>
</dbReference>
<dbReference type="Pfam" id="PF13612">
    <property type="entry name" value="DDE_Tnp_1_3"/>
    <property type="match status" value="1"/>
</dbReference>
<dbReference type="EMBL" id="FM178380">
    <property type="protein sequence ID" value="CAQ81249.1"/>
    <property type="molecule type" value="Genomic_DNA"/>
</dbReference>
<dbReference type="KEGG" id="vsa:VSAL_I0862"/>
<evidence type="ECO:0000313" key="7">
    <source>
        <dbReference type="EMBL" id="CAQ78429.1"/>
    </source>
</evidence>
<evidence type="ECO:0000259" key="1">
    <source>
        <dbReference type="Pfam" id="PF13612"/>
    </source>
</evidence>
<dbReference type="KEGG" id="vsa:VSAL_II0192"/>
<dbReference type="EMBL" id="FM178380">
    <property type="protein sequence ID" value="CAQ81563.1"/>
    <property type="molecule type" value="Genomic_DNA"/>
</dbReference>
<dbReference type="EMBL" id="FM178379">
    <property type="protein sequence ID" value="CAQ79126.1"/>
    <property type="molecule type" value="Genomic_DNA"/>
</dbReference>
<dbReference type="EMBL" id="FM178379">
    <property type="protein sequence ID" value="CAQ79700.1"/>
    <property type="molecule type" value="Genomic_DNA"/>
</dbReference>
<evidence type="ECO:0000313" key="40">
    <source>
        <dbReference type="EMBL" id="CAQ80851.1"/>
    </source>
</evidence>
<dbReference type="KEGG" id="vsa:VSAL_I2251"/>
<dbReference type="KEGG" id="vsa:VSAL_II0008"/>
<dbReference type="KEGG" id="vsa:VSAL_II0097"/>
<dbReference type="KEGG" id="vsa:VSAL_I2874"/>
<dbReference type="EMBL" id="FM178379">
    <property type="protein sequence ID" value="CAQ79286.1"/>
    <property type="molecule type" value="Genomic_DNA"/>
</dbReference>
<evidence type="ECO:0000313" key="6">
    <source>
        <dbReference type="EMBL" id="CAQ78129.1"/>
    </source>
</evidence>
<evidence type="ECO:0000313" key="51">
    <source>
        <dbReference type="Proteomes" id="UP000001730"/>
    </source>
</evidence>
<evidence type="ECO:0000313" key="32">
    <source>
        <dbReference type="EMBL" id="CAQ80078.1"/>
    </source>
</evidence>
<dbReference type="AlphaFoldDB" id="B6EH02"/>
<evidence type="ECO:0000313" key="39">
    <source>
        <dbReference type="EMBL" id="CAQ80795.1"/>
    </source>
</evidence>
<dbReference type="EMBL" id="FM178380">
    <property type="protein sequence ID" value="CAQ81173.1"/>
    <property type="molecule type" value="Genomic_DNA"/>
</dbReference>
<dbReference type="NCBIfam" id="NF033520">
    <property type="entry name" value="transpos_IS982"/>
    <property type="match status" value="1"/>
</dbReference>
<evidence type="ECO:0000313" key="8">
    <source>
        <dbReference type="EMBL" id="CAQ78547.1"/>
    </source>
</evidence>
<evidence type="ECO:0000313" key="3">
    <source>
        <dbReference type="EMBL" id="CAQ77886.1"/>
    </source>
</evidence>
<dbReference type="EMBL" id="FM178379">
    <property type="protein sequence ID" value="CAQ80007.1"/>
    <property type="molecule type" value="Genomic_DNA"/>
</dbReference>
<evidence type="ECO:0000313" key="47">
    <source>
        <dbReference type="EMBL" id="CAQ81397.1"/>
    </source>
</evidence>
<dbReference type="EMBL" id="FM178379">
    <property type="protein sequence ID" value="CAQ80078.1"/>
    <property type="molecule type" value="Genomic_DNA"/>
</dbReference>
<evidence type="ECO:0000313" key="41">
    <source>
        <dbReference type="EMBL" id="CAQ80912.1"/>
    </source>
</evidence>
<dbReference type="EMBL" id="FM178379">
    <property type="protein sequence ID" value="CAQ80227.1"/>
    <property type="molecule type" value="Genomic_DNA"/>
</dbReference>
<dbReference type="EMBL" id="FM178380">
    <property type="protein sequence ID" value="CAQ81014.1"/>
    <property type="molecule type" value="Genomic_DNA"/>
</dbReference>
<evidence type="ECO:0000313" key="21">
    <source>
        <dbReference type="EMBL" id="CAQ79286.1"/>
    </source>
</evidence>
<dbReference type="EMBL" id="FM178379">
    <property type="protein sequence ID" value="CAQ79935.1"/>
    <property type="molecule type" value="Genomic_DNA"/>
</dbReference>
<dbReference type="KEGG" id="vsa:VSAL_I1348"/>
<evidence type="ECO:0000313" key="29">
    <source>
        <dbReference type="EMBL" id="CAQ79755.1"/>
    </source>
</evidence>
<evidence type="ECO:0000313" key="30">
    <source>
        <dbReference type="EMBL" id="CAQ79935.1"/>
    </source>
</evidence>
<dbReference type="EMBL" id="FM178379">
    <property type="protein sequence ID" value="CAQ79462.1"/>
    <property type="molecule type" value="Genomic_DNA"/>
</dbReference>
<dbReference type="EMBL" id="FM178380">
    <property type="protein sequence ID" value="CAQ81443.1"/>
    <property type="molecule type" value="Genomic_DNA"/>
</dbReference>
<evidence type="ECO:0000313" key="11">
    <source>
        <dbReference type="EMBL" id="CAQ78657.1"/>
    </source>
</evidence>
<dbReference type="KEGG" id="vsa:VSAL_I2863"/>
<dbReference type="KEGG" id="vsa:VSAL_I1777"/>
<dbReference type="KEGG" id="vsa:VSAL_II0041"/>
<evidence type="ECO:0000313" key="35">
    <source>
        <dbReference type="EMBL" id="CAQ80547.1"/>
    </source>
</evidence>
<dbReference type="KEGG" id="vsa:VSAL_I1605"/>
<dbReference type="KEGG" id="vsa:VSAL_II0260"/>
<dbReference type="EMBL" id="FM178379">
    <property type="protein sequence ID" value="CAQ78429.1"/>
    <property type="molecule type" value="Genomic_DNA"/>
</dbReference>
<dbReference type="EMBL" id="FM178380">
    <property type="protein sequence ID" value="CAQ81219.1"/>
    <property type="molecule type" value="Genomic_DNA"/>
</dbReference>
<dbReference type="KEGG" id="vsa:VSAL_I2051"/>
<dbReference type="KEGG" id="vsa:VSAL_I1365"/>
<evidence type="ECO:0000313" key="17">
    <source>
        <dbReference type="EMBL" id="CAQ79050.1"/>
    </source>
</evidence>
<dbReference type="eggNOG" id="COG3039">
    <property type="taxonomic scope" value="Bacteria"/>
</dbReference>
<dbReference type="KEGG" id="vsa:VSAL_I2070"/>
<evidence type="ECO:0000313" key="27">
    <source>
        <dbReference type="EMBL" id="CAQ79700.1"/>
    </source>
</evidence>
<dbReference type="KEGG" id="vsa:VSAL_I2430"/>
<dbReference type="EMBL" id="FM178379">
    <property type="protein sequence ID" value="CAQ79024.1"/>
    <property type="molecule type" value="Genomic_DNA"/>
</dbReference>
<gene>
    <name evidence="2" type="ordered locus">VSAL_I0038</name>
    <name evidence="3" type="ordered locus">VSAL_I0201</name>
    <name evidence="4" type="ordered locus">VSAL_I0286</name>
    <name evidence="5" type="ordered locus">VSAL_I0317</name>
    <name evidence="6" type="ordered locus">VSAL_I0444</name>
    <name evidence="7" type="ordered locus">VSAL_I0744</name>
    <name evidence="8" type="ordered locus">VSAL_I0862</name>
    <name evidence="9" type="ordered locus">VSAL_I0917</name>
    <name evidence="10" type="ordered locus">VSAL_I0959</name>
    <name evidence="11" type="ordered locus">VSAL_I0972</name>
    <name evidence="12" type="ordered locus">VSAL_I1051</name>
    <name evidence="13" type="ordered locus">VSAL_I1218</name>
    <name evidence="14" type="ordered locus">VSAL_I1276</name>
    <name evidence="15" type="ordered locus">VSAL_I1339</name>
    <name evidence="16" type="ordered locus">VSAL_I1348</name>
    <name evidence="17" type="ordered locus">VSAL_I1365</name>
    <name evidence="18" type="ordered locus">VSAL_I1441</name>
    <name evidence="19" type="ordered locus">VSAL_I1459</name>
    <name evidence="20" type="ordered locus">VSAL_I1522</name>
    <name evidence="21" type="ordered locus">VSAL_I1601</name>
    <name evidence="22" type="ordered locus">VSAL_I1605</name>
    <name evidence="23" type="ordered locus">VSAL_I1652</name>
    <name evidence="24" type="ordered locus">VSAL_I1692</name>
    <name evidence="25" type="ordered locus">VSAL_I1777</name>
    <name evidence="26" type="ordered locus">VSAL_I1993</name>
    <name evidence="27" type="ordered locus">VSAL_I2015</name>
    <name evidence="28" type="ordered locus">VSAL_I2051</name>
    <name evidence="29" type="ordered locus">VSAL_I2070</name>
    <name evidence="30" type="ordered locus">VSAL_I2251</name>
    <name evidence="31" type="ordered locus">VSAL_I2323</name>
    <name evidence="32" type="ordered locus">VSAL_I2394</name>
    <name evidence="33" type="ordered locus">VSAL_I2430</name>
    <name evidence="34" type="ordered locus">VSAL_I2543</name>
    <name evidence="35" type="ordered locus">VSAL_I2863</name>
    <name evidence="36" type="ordered locus">VSAL_I2874</name>
    <name evidence="37" type="ordered locus">VSAL_I3002</name>
    <name evidence="38" type="ordered locus">VSAL_II0008</name>
    <name evidence="39" type="ordered locus">VSAL_II0041</name>
    <name evidence="40" type="ordered locus">VSAL_II0097</name>
    <name evidence="41" type="ordered locus">VSAL_II0158</name>
    <name evidence="42" type="ordered locus">VSAL_II0192</name>
    <name evidence="43" type="ordered locus">VSAL_II0260</name>
    <name evidence="44" type="ordered locus">VSAL_II0419</name>
    <name evidence="45" type="ordered locus">VSAL_II0465</name>
    <name evidence="46" type="ordered locus">VSAL_II0495</name>
    <name evidence="47" type="ordered locus">VSAL_II0643</name>
    <name evidence="48" type="ordered locus">VSAL_II0689</name>
    <name evidence="49" type="ordered locus">VSAL_II0778</name>
    <name evidence="50" type="ordered locus">VSAL_II0809</name>
</gene>
<evidence type="ECO:0000313" key="14">
    <source>
        <dbReference type="EMBL" id="CAQ78961.1"/>
    </source>
</evidence>
<dbReference type="KEGG" id="vsa:VSAL_I1339"/>
<feature type="domain" description="Transposase DDE" evidence="1">
    <location>
        <begin position="104"/>
        <end position="258"/>
    </location>
</feature>
<evidence type="ECO:0000313" key="37">
    <source>
        <dbReference type="EMBL" id="CAQ80686.1"/>
    </source>
</evidence>
<dbReference type="KEGG" id="vsa:VSAL_I1441"/>
<evidence type="ECO:0000313" key="24">
    <source>
        <dbReference type="EMBL" id="CAQ79377.1"/>
    </source>
</evidence>
<dbReference type="KEGG" id="vsa:VSAL_II0778"/>
<dbReference type="EMBL" id="FM178379">
    <property type="protein sequence ID" value="CAQ79033.1"/>
    <property type="molecule type" value="Genomic_DNA"/>
</dbReference>
<dbReference type="EMBL" id="FM178380">
    <property type="protein sequence ID" value="CAQ80946.1"/>
    <property type="molecule type" value="Genomic_DNA"/>
</dbReference>
<dbReference type="KEGG" id="vsa:VSAL_I2394"/>
<dbReference type="EMBL" id="FM178379">
    <property type="protein sequence ID" value="CAQ80547.1"/>
    <property type="molecule type" value="Genomic_DNA"/>
</dbReference>
<dbReference type="KEGG" id="vsa:VSAL_I0038"/>
<name>B6EH02_ALISL</name>
<dbReference type="KEGG" id="vsa:VSAL_I1522"/>
<dbReference type="EMBL" id="FM178379">
    <property type="protein sequence ID" value="CAQ78602.1"/>
    <property type="molecule type" value="Genomic_DNA"/>
</dbReference>
<dbReference type="EMBL" id="FM178379">
    <property type="protein sequence ID" value="CAQ77723.1"/>
    <property type="molecule type" value="Genomic_DNA"/>
</dbReference>
<dbReference type="EMBL" id="FM178379">
    <property type="protein sequence ID" value="CAQ79050.1"/>
    <property type="molecule type" value="Genomic_DNA"/>
</dbReference>
<dbReference type="KEGG" id="vsa:VSAL_I1276"/>
<dbReference type="KEGG" id="vsa:VSAL_II0465"/>
<dbReference type="KEGG" id="vsa:VSAL_II0643"/>
<evidence type="ECO:0000313" key="20">
    <source>
        <dbReference type="EMBL" id="CAQ79207.1"/>
    </source>
</evidence>
<dbReference type="RefSeq" id="WP_012548944.1">
    <property type="nucleotide sequence ID" value="NC_011312.1"/>
</dbReference>
<dbReference type="EMBL" id="FM178380">
    <property type="protein sequence ID" value="CAQ81397.1"/>
    <property type="molecule type" value="Genomic_DNA"/>
</dbReference>
<evidence type="ECO:0000313" key="15">
    <source>
        <dbReference type="EMBL" id="CAQ79024.1"/>
    </source>
</evidence>
<dbReference type="KEGG" id="vsa:VSAL_II0495"/>
<dbReference type="EMBL" id="FM178379">
    <property type="protein sequence ID" value="CAQ78961.1"/>
    <property type="molecule type" value="Genomic_DNA"/>
</dbReference>
<dbReference type="KEGG" id="vsa:VSAL_I2323"/>
<evidence type="ECO:0000313" key="38">
    <source>
        <dbReference type="EMBL" id="CAQ80762.1"/>
    </source>
</evidence>
<dbReference type="KEGG" id="vsa:VSAL_I0317"/>
<dbReference type="HOGENOM" id="CLU_073308_1_0_6"/>
<evidence type="ECO:0000313" key="5">
    <source>
        <dbReference type="EMBL" id="CAQ78002.1"/>
    </source>
</evidence>
<organism evidence="7 51">
    <name type="scientific">Aliivibrio salmonicida (strain LFI1238)</name>
    <name type="common">Vibrio salmonicida (strain LFI1238)</name>
    <dbReference type="NCBI Taxonomy" id="316275"/>
    <lineage>
        <taxon>Bacteria</taxon>
        <taxon>Pseudomonadati</taxon>
        <taxon>Pseudomonadota</taxon>
        <taxon>Gammaproteobacteria</taxon>
        <taxon>Vibrionales</taxon>
        <taxon>Vibrionaceae</taxon>
        <taxon>Aliivibrio</taxon>
    </lineage>
</organism>
<dbReference type="EMBL" id="FM178380">
    <property type="protein sequence ID" value="CAQ80851.1"/>
    <property type="molecule type" value="Genomic_DNA"/>
</dbReference>
<dbReference type="EMBL" id="FM178379">
    <property type="protein sequence ID" value="CAQ78736.1"/>
    <property type="molecule type" value="Genomic_DNA"/>
</dbReference>
<dbReference type="EMBL" id="FM178380">
    <property type="protein sequence ID" value="CAQ80762.1"/>
    <property type="molecule type" value="Genomic_DNA"/>
</dbReference>
<evidence type="ECO:0000313" key="43">
    <source>
        <dbReference type="EMBL" id="CAQ81014.1"/>
    </source>
</evidence>
<evidence type="ECO:0000313" key="4">
    <source>
        <dbReference type="EMBL" id="CAQ77971.1"/>
    </source>
</evidence>
<dbReference type="EMBL" id="FM178379">
    <property type="protein sequence ID" value="CAQ79736.1"/>
    <property type="molecule type" value="Genomic_DNA"/>
</dbReference>
<keyword evidence="51" id="KW-1185">Reference proteome</keyword>
<dbReference type="EMBL" id="FM178379">
    <property type="protein sequence ID" value="CAQ80686.1"/>
    <property type="molecule type" value="Genomic_DNA"/>
</dbReference>
<evidence type="ECO:0000313" key="13">
    <source>
        <dbReference type="EMBL" id="CAQ78903.1"/>
    </source>
</evidence>
<dbReference type="KEGG" id="vsa:VSAL_I0201"/>
<dbReference type="KEGG" id="vsa:VSAL_II0158"/>
<evidence type="ECO:0000313" key="22">
    <source>
        <dbReference type="EMBL" id="CAQ79290.1"/>
    </source>
</evidence>
<evidence type="ECO:0000313" key="48">
    <source>
        <dbReference type="EMBL" id="CAQ81443.1"/>
    </source>
</evidence>
<evidence type="ECO:0000313" key="28">
    <source>
        <dbReference type="EMBL" id="CAQ79736.1"/>
    </source>
</evidence>
<dbReference type="KEGG" id="vsa:VSAL_I0959"/>
<evidence type="ECO:0000313" key="45">
    <source>
        <dbReference type="EMBL" id="CAQ81219.1"/>
    </source>
</evidence>
<dbReference type="EMBL" id="FM178379">
    <property type="protein sequence ID" value="CAQ79337.1"/>
    <property type="molecule type" value="Genomic_DNA"/>
</dbReference>
<evidence type="ECO:0000313" key="46">
    <source>
        <dbReference type="EMBL" id="CAQ81249.1"/>
    </source>
</evidence>
<evidence type="ECO:0000313" key="9">
    <source>
        <dbReference type="EMBL" id="CAQ78602.1"/>
    </source>
</evidence>
<dbReference type="EMBL" id="FM178379">
    <property type="protein sequence ID" value="CAQ79144.1"/>
    <property type="molecule type" value="Genomic_DNA"/>
</dbReference>
<dbReference type="EMBL" id="FM178379">
    <property type="protein sequence ID" value="CAQ79755.1"/>
    <property type="molecule type" value="Genomic_DNA"/>
</dbReference>
<evidence type="ECO:0000313" key="36">
    <source>
        <dbReference type="EMBL" id="CAQ80558.1"/>
    </source>
</evidence>
<dbReference type="KEGG" id="vsa:VSAL_I1459"/>
<dbReference type="Proteomes" id="UP000001730">
    <property type="component" value="Chromosome 2"/>
</dbReference>
<evidence type="ECO:0000313" key="10">
    <source>
        <dbReference type="EMBL" id="CAQ78644.1"/>
    </source>
</evidence>
<dbReference type="EMBL" id="FM178379">
    <property type="protein sequence ID" value="CAQ80558.1"/>
    <property type="molecule type" value="Genomic_DNA"/>
</dbReference>
<protein>
    <submittedName>
        <fullName evidence="7">Transposase</fullName>
    </submittedName>
</protein>
<evidence type="ECO:0000313" key="23">
    <source>
        <dbReference type="EMBL" id="CAQ79337.1"/>
    </source>
</evidence>
<proteinExistence type="predicted"/>
<evidence type="ECO:0000313" key="44">
    <source>
        <dbReference type="EMBL" id="CAQ81173.1"/>
    </source>
</evidence>
<dbReference type="EMBL" id="FM178379">
    <property type="protein sequence ID" value="CAQ78657.1"/>
    <property type="molecule type" value="Genomic_DNA"/>
</dbReference>
<dbReference type="KEGG" id="vsa:VSAL_I2015"/>
<dbReference type="EMBL" id="FM178379">
    <property type="protein sequence ID" value="CAQ79290.1"/>
    <property type="molecule type" value="Genomic_DNA"/>
</dbReference>
<dbReference type="EMBL" id="FM178379">
    <property type="protein sequence ID" value="CAQ79207.1"/>
    <property type="molecule type" value="Genomic_DNA"/>
</dbReference>
<dbReference type="KEGG" id="vsa:VSAL_I1692"/>
<dbReference type="KEGG" id="vsa:VSAL_I1601"/>
<reference evidence="7 51" key="1">
    <citation type="journal article" date="2008" name="BMC Genomics">
        <title>The genome sequence of the fish pathogen Aliivibrio salmonicida strain LFI1238 shows extensive evidence of gene decay.</title>
        <authorList>
            <person name="Hjerde E."/>
            <person name="Lorentzen M.S."/>
            <person name="Holden M.T."/>
            <person name="Seeger K."/>
            <person name="Paulsen S."/>
            <person name="Bason N."/>
            <person name="Churcher C."/>
            <person name="Harris D."/>
            <person name="Norbertczak H."/>
            <person name="Quail M.A."/>
            <person name="Sanders S."/>
            <person name="Thurston S."/>
            <person name="Parkhill J."/>
            <person name="Willassen N.P."/>
            <person name="Thomson N.R."/>
        </authorList>
    </citation>
    <scope>NUCLEOTIDE SEQUENCE [LARGE SCALE GENOMIC DNA]</scope>
    <source>
        <strain evidence="7 51">LFI1238</strain>
    </source>
</reference>
<dbReference type="EMBL" id="FM178380">
    <property type="protein sequence ID" value="CAQ80795.1"/>
    <property type="molecule type" value="Genomic_DNA"/>
</dbReference>
<evidence type="ECO:0000313" key="49">
    <source>
        <dbReference type="EMBL" id="CAQ81532.1"/>
    </source>
</evidence>
<evidence type="ECO:0000313" key="25">
    <source>
        <dbReference type="EMBL" id="CAQ79462.1"/>
    </source>
</evidence>
<dbReference type="KEGG" id="vsa:VSAL_II0809"/>
<dbReference type="KEGG" id="vsa:VSAL_I1652"/>
<dbReference type="KEGG" id="vsa:VSAL_II0689"/>
<dbReference type="EMBL" id="FM178379">
    <property type="protein sequence ID" value="CAQ79678.1"/>
    <property type="molecule type" value="Genomic_DNA"/>
</dbReference>
<dbReference type="KEGG" id="vsa:VSAL_II0419"/>
<dbReference type="Proteomes" id="UP000001730">
    <property type="component" value="Chromosome 1"/>
</dbReference>
<accession>B6EH02</accession>
<dbReference type="KEGG" id="vsa:VSAL_I0972"/>
<evidence type="ECO:0000313" key="42">
    <source>
        <dbReference type="EMBL" id="CAQ80946.1"/>
    </source>
</evidence>
<dbReference type="EMBL" id="FM178379">
    <property type="protein sequence ID" value="CAQ78644.1"/>
    <property type="molecule type" value="Genomic_DNA"/>
</dbReference>
<dbReference type="KEGG" id="vsa:VSAL_I3002"/>
<evidence type="ECO:0000313" key="33">
    <source>
        <dbReference type="EMBL" id="CAQ80114.1"/>
    </source>
</evidence>
<evidence type="ECO:0000313" key="26">
    <source>
        <dbReference type="EMBL" id="CAQ79678.1"/>
    </source>
</evidence>
<dbReference type="EMBL" id="FM178380">
    <property type="protein sequence ID" value="CAQ81532.1"/>
    <property type="molecule type" value="Genomic_DNA"/>
</dbReference>
<dbReference type="EMBL" id="FM178379">
    <property type="protein sequence ID" value="CAQ79377.1"/>
    <property type="molecule type" value="Genomic_DNA"/>
</dbReference>
<dbReference type="KEGG" id="vsa:VSAL_I0444"/>
<evidence type="ECO:0000313" key="34">
    <source>
        <dbReference type="EMBL" id="CAQ80227.1"/>
    </source>
</evidence>
<evidence type="ECO:0000313" key="31">
    <source>
        <dbReference type="EMBL" id="CAQ80007.1"/>
    </source>
</evidence>
<sequence>MNKLVDIFCDVDDFCYQFLSQWEKYLVEASERKRKRQSVMSTSECMTIVIAFHQSNHRDFKNFYIGLVHQYWKGYFPNLLSYTRFVSKMPSLIAPMCAYFQSIKGKPTGIAFVDSTSLKVCHNIRIPRHKVFDGVAKRGKGTMGWFFGFKLHLLINHLGEIISLKITAGNVNDRTPVPDLCKELSGKLYADKGYIGKKLSESLKNSDVDLVTTSRKNMKAKEISAFDKAMLSKRYIIETINDQLKNISQIEHSRHRSVTGFMLNVISGVVAYCLKKQKPRIKLSECEFELILA</sequence>
<dbReference type="InterPro" id="IPR025668">
    <property type="entry name" value="Tnp_DDE_dom"/>
</dbReference>
<dbReference type="KEGG" id="vsa:VSAL_I1051"/>
<dbReference type="EMBL" id="FM178379">
    <property type="protein sequence ID" value="CAQ78002.1"/>
    <property type="molecule type" value="Genomic_DNA"/>
</dbReference>
<evidence type="ECO:0000313" key="16">
    <source>
        <dbReference type="EMBL" id="CAQ79033.1"/>
    </source>
</evidence>
<dbReference type="KEGG" id="vsa:VSAL_I0744"/>
<dbReference type="EMBL" id="FM178380">
    <property type="protein sequence ID" value="CAQ80912.1"/>
    <property type="molecule type" value="Genomic_DNA"/>
</dbReference>
<dbReference type="EMBL" id="FM178379">
    <property type="protein sequence ID" value="CAQ78547.1"/>
    <property type="molecule type" value="Genomic_DNA"/>
</dbReference>
<dbReference type="EMBL" id="FM178379">
    <property type="protein sequence ID" value="CAQ80114.1"/>
    <property type="molecule type" value="Genomic_DNA"/>
</dbReference>
<dbReference type="KEGG" id="vsa:VSAL_I1218"/>
<evidence type="ECO:0000313" key="50">
    <source>
        <dbReference type="EMBL" id="CAQ81563.1"/>
    </source>
</evidence>
<evidence type="ECO:0000313" key="12">
    <source>
        <dbReference type="EMBL" id="CAQ78736.1"/>
    </source>
</evidence>
<dbReference type="EMBL" id="FM178379">
    <property type="protein sequence ID" value="CAQ78903.1"/>
    <property type="molecule type" value="Genomic_DNA"/>
</dbReference>
<evidence type="ECO:0000313" key="2">
    <source>
        <dbReference type="EMBL" id="CAQ77723.1"/>
    </source>
</evidence>